<feature type="region of interest" description="Disordered" evidence="1">
    <location>
        <begin position="23"/>
        <end position="46"/>
    </location>
</feature>
<reference evidence="3" key="1">
    <citation type="journal article" date="2019" name="Int. J. Syst. Evol. Microbiol.">
        <title>The Global Catalogue of Microorganisms (GCM) 10K type strain sequencing project: providing services to taxonomists for standard genome sequencing and annotation.</title>
        <authorList>
            <consortium name="The Broad Institute Genomics Platform"/>
            <consortium name="The Broad Institute Genome Sequencing Center for Infectious Disease"/>
            <person name="Wu L."/>
            <person name="Ma J."/>
        </authorList>
    </citation>
    <scope>NUCLEOTIDE SEQUENCE [LARGE SCALE GENOMIC DNA]</scope>
    <source>
        <strain evidence="3">NBRC 108730</strain>
    </source>
</reference>
<comment type="caution">
    <text evidence="2">The sequence shown here is derived from an EMBL/GenBank/DDBJ whole genome shotgun (WGS) entry which is preliminary data.</text>
</comment>
<organism evidence="2 3">
    <name type="scientific">Angustibacter aerolatus</name>
    <dbReference type="NCBI Taxonomy" id="1162965"/>
    <lineage>
        <taxon>Bacteria</taxon>
        <taxon>Bacillati</taxon>
        <taxon>Actinomycetota</taxon>
        <taxon>Actinomycetes</taxon>
        <taxon>Kineosporiales</taxon>
        <taxon>Kineosporiaceae</taxon>
    </lineage>
</organism>
<name>A0ABQ6JKB7_9ACTN</name>
<evidence type="ECO:0000256" key="1">
    <source>
        <dbReference type="SAM" id="MobiDB-lite"/>
    </source>
</evidence>
<accession>A0ABQ6JKB7</accession>
<dbReference type="Gene3D" id="2.20.25.10">
    <property type="match status" value="1"/>
</dbReference>
<sequence>MCDAEGLAYRVDDGIPVLLVDEARPVDGRGGGDASERPGAGQGVDA</sequence>
<dbReference type="SUPFAM" id="SSF158997">
    <property type="entry name" value="Trm112p-like"/>
    <property type="match status" value="1"/>
</dbReference>
<evidence type="ECO:0000313" key="3">
    <source>
        <dbReference type="Proteomes" id="UP001157017"/>
    </source>
</evidence>
<gene>
    <name evidence="2" type="ORF">GCM10025868_36830</name>
</gene>
<evidence type="ECO:0000313" key="2">
    <source>
        <dbReference type="EMBL" id="GMA88433.1"/>
    </source>
</evidence>
<dbReference type="EMBL" id="BSUZ01000001">
    <property type="protein sequence ID" value="GMA88433.1"/>
    <property type="molecule type" value="Genomic_DNA"/>
</dbReference>
<proteinExistence type="predicted"/>
<keyword evidence="3" id="KW-1185">Reference proteome</keyword>
<protein>
    <submittedName>
        <fullName evidence="2">Uncharacterized protein</fullName>
    </submittedName>
</protein>
<dbReference type="Proteomes" id="UP001157017">
    <property type="component" value="Unassembled WGS sequence"/>
</dbReference>